<dbReference type="InterPro" id="IPR014710">
    <property type="entry name" value="RmlC-like_jellyroll"/>
</dbReference>
<dbReference type="EMBL" id="CP044222">
    <property type="protein sequence ID" value="QEW06607.1"/>
    <property type="molecule type" value="Genomic_DNA"/>
</dbReference>
<sequence length="272" mass="29673">MKITGHFLSPNRQTEILPFETASRPIVGFARDYPTGLSSGMHSHPRAQLLYATSGVMRVDTQDSSFLVPPTTALFLPASVEHTVKMDGPVAMRALFMLEEVAQRVAKVTKVIAISGLLRELILAVCAEGVEWAREGRGDHLAALVLDEIGKAEPLPLGLRRSTDSRLRQVLEELSKCPYDRRNLEEWADVANTSSRTLARLFRTETGMSFRQWRQQARLAAALSALSTGATPTRAAAIAGFDSVPAFGAAFRGLFGITPGQARGHYFGAHDK</sequence>
<proteinExistence type="predicted"/>
<dbReference type="InterPro" id="IPR011051">
    <property type="entry name" value="RmlC_Cupin_sf"/>
</dbReference>
<gene>
    <name evidence="6" type="ORF">F5I99_08860</name>
</gene>
<keyword evidence="1" id="KW-0678">Repressor</keyword>
<evidence type="ECO:0000256" key="2">
    <source>
        <dbReference type="ARBA" id="ARBA00023015"/>
    </source>
</evidence>
<dbReference type="RefSeq" id="WP_151055149.1">
    <property type="nucleotide sequence ID" value="NZ_CP044222.1"/>
</dbReference>
<feature type="domain" description="HTH araC/xylS-type" evidence="5">
    <location>
        <begin position="165"/>
        <end position="265"/>
    </location>
</feature>
<keyword evidence="2" id="KW-0805">Transcription regulation</keyword>
<dbReference type="SUPFAM" id="SSF51182">
    <property type="entry name" value="RmlC-like cupins"/>
    <property type="match status" value="1"/>
</dbReference>
<dbReference type="InterPro" id="IPR003313">
    <property type="entry name" value="AraC-bd"/>
</dbReference>
<accession>A0A5J6LDJ3</accession>
<evidence type="ECO:0000313" key="6">
    <source>
        <dbReference type="EMBL" id="QEW06607.1"/>
    </source>
</evidence>
<keyword evidence="4" id="KW-0804">Transcription</keyword>
<dbReference type="Pfam" id="PF02311">
    <property type="entry name" value="AraC_binding"/>
    <property type="match status" value="1"/>
</dbReference>
<protein>
    <submittedName>
        <fullName evidence="6">AraC family transcriptional regulator</fullName>
    </submittedName>
</protein>
<dbReference type="PANTHER" id="PTHR11019">
    <property type="entry name" value="HTH-TYPE TRANSCRIPTIONAL REGULATOR NIMR"/>
    <property type="match status" value="1"/>
</dbReference>
<dbReference type="PANTHER" id="PTHR11019:SF159">
    <property type="entry name" value="TRANSCRIPTIONAL REGULATOR-RELATED"/>
    <property type="match status" value="1"/>
</dbReference>
<dbReference type="Pfam" id="PF12833">
    <property type="entry name" value="HTH_18"/>
    <property type="match status" value="1"/>
</dbReference>
<evidence type="ECO:0000256" key="3">
    <source>
        <dbReference type="ARBA" id="ARBA00023125"/>
    </source>
</evidence>
<dbReference type="PROSITE" id="PS01124">
    <property type="entry name" value="HTH_ARAC_FAMILY_2"/>
    <property type="match status" value="1"/>
</dbReference>
<dbReference type="Proteomes" id="UP000325606">
    <property type="component" value="Chromosome"/>
</dbReference>
<dbReference type="KEGG" id="nik:F5I99_08860"/>
<dbReference type="CDD" id="cd06124">
    <property type="entry name" value="cupin_NimR-like_N"/>
    <property type="match status" value="1"/>
</dbReference>
<evidence type="ECO:0000256" key="1">
    <source>
        <dbReference type="ARBA" id="ARBA00022491"/>
    </source>
</evidence>
<dbReference type="InterPro" id="IPR009057">
    <property type="entry name" value="Homeodomain-like_sf"/>
</dbReference>
<keyword evidence="3" id="KW-0238">DNA-binding</keyword>
<dbReference type="AlphaFoldDB" id="A0A5J6LDJ3"/>
<dbReference type="GO" id="GO:0043565">
    <property type="term" value="F:sequence-specific DNA binding"/>
    <property type="evidence" value="ECO:0007669"/>
    <property type="project" value="InterPro"/>
</dbReference>
<dbReference type="InterPro" id="IPR018060">
    <property type="entry name" value="HTH_AraC"/>
</dbReference>
<keyword evidence="7" id="KW-1185">Reference proteome</keyword>
<name>A0A5J6LDJ3_9GAMM</name>
<evidence type="ECO:0000313" key="7">
    <source>
        <dbReference type="Proteomes" id="UP000325606"/>
    </source>
</evidence>
<reference evidence="6 7" key="1">
    <citation type="submission" date="2019-09" db="EMBL/GenBank/DDBJ databases">
        <title>Nitrincola iocasae sp. nov., a bacterium isolated from the sediment collected at a cold seep field in South China Sea.</title>
        <authorList>
            <person name="Zhang H."/>
            <person name="Wang H."/>
            <person name="Li C."/>
        </authorList>
    </citation>
    <scope>NUCLEOTIDE SEQUENCE [LARGE SCALE GENOMIC DNA]</scope>
    <source>
        <strain evidence="6 7">KXZD1103</strain>
    </source>
</reference>
<dbReference type="Gene3D" id="1.10.10.60">
    <property type="entry name" value="Homeodomain-like"/>
    <property type="match status" value="1"/>
</dbReference>
<dbReference type="Gene3D" id="2.60.120.10">
    <property type="entry name" value="Jelly Rolls"/>
    <property type="match status" value="1"/>
</dbReference>
<evidence type="ECO:0000256" key="4">
    <source>
        <dbReference type="ARBA" id="ARBA00023163"/>
    </source>
</evidence>
<organism evidence="6 7">
    <name type="scientific">Nitrincola iocasae</name>
    <dbReference type="NCBI Taxonomy" id="2614693"/>
    <lineage>
        <taxon>Bacteria</taxon>
        <taxon>Pseudomonadati</taxon>
        <taxon>Pseudomonadota</taxon>
        <taxon>Gammaproteobacteria</taxon>
        <taxon>Oceanospirillales</taxon>
        <taxon>Oceanospirillaceae</taxon>
        <taxon>Nitrincola</taxon>
    </lineage>
</organism>
<dbReference type="SMART" id="SM00342">
    <property type="entry name" value="HTH_ARAC"/>
    <property type="match status" value="1"/>
</dbReference>
<dbReference type="SUPFAM" id="SSF46689">
    <property type="entry name" value="Homeodomain-like"/>
    <property type="match status" value="1"/>
</dbReference>
<evidence type="ECO:0000259" key="5">
    <source>
        <dbReference type="PROSITE" id="PS01124"/>
    </source>
</evidence>
<dbReference type="FunFam" id="1.10.10.60:FF:000132">
    <property type="entry name" value="AraC family transcriptional regulator"/>
    <property type="match status" value="1"/>
</dbReference>
<dbReference type="GO" id="GO:0003700">
    <property type="term" value="F:DNA-binding transcription factor activity"/>
    <property type="evidence" value="ECO:0007669"/>
    <property type="project" value="InterPro"/>
</dbReference>